<dbReference type="RefSeq" id="WP_133969000.1">
    <property type="nucleotide sequence ID" value="NZ_SORL01000012.1"/>
</dbReference>
<evidence type="ECO:0000256" key="2">
    <source>
        <dbReference type="ARBA" id="ARBA00022737"/>
    </source>
</evidence>
<dbReference type="PANTHER" id="PTHR23220">
    <property type="entry name" value="INTEGRIN ALPHA"/>
    <property type="match status" value="1"/>
</dbReference>
<dbReference type="Pfam" id="PF13517">
    <property type="entry name" value="FG-GAP_3"/>
    <property type="match status" value="1"/>
</dbReference>
<dbReference type="PRINTS" id="PR01185">
    <property type="entry name" value="INTEGRINA"/>
</dbReference>
<proteinExistence type="predicted"/>
<dbReference type="GO" id="GO:0009897">
    <property type="term" value="C:external side of plasma membrane"/>
    <property type="evidence" value="ECO:0007669"/>
    <property type="project" value="TreeGrafter"/>
</dbReference>
<dbReference type="SUPFAM" id="SSF69318">
    <property type="entry name" value="Integrin alpha N-terminal domain"/>
    <property type="match status" value="1"/>
</dbReference>
<evidence type="ECO:0000313" key="5">
    <source>
        <dbReference type="EMBL" id="TDY60354.1"/>
    </source>
</evidence>
<dbReference type="GO" id="GO:0098609">
    <property type="term" value="P:cell-cell adhesion"/>
    <property type="evidence" value="ECO:0007669"/>
    <property type="project" value="TreeGrafter"/>
</dbReference>
<dbReference type="InterPro" id="IPR000413">
    <property type="entry name" value="Integrin_alpha"/>
</dbReference>
<dbReference type="Proteomes" id="UP000294824">
    <property type="component" value="Unassembled WGS sequence"/>
</dbReference>
<feature type="signal peptide" evidence="4">
    <location>
        <begin position="1"/>
        <end position="22"/>
    </location>
</feature>
<dbReference type="GO" id="GO:0007160">
    <property type="term" value="P:cell-matrix adhesion"/>
    <property type="evidence" value="ECO:0007669"/>
    <property type="project" value="TreeGrafter"/>
</dbReference>
<dbReference type="GO" id="GO:0005178">
    <property type="term" value="F:integrin binding"/>
    <property type="evidence" value="ECO:0007669"/>
    <property type="project" value="TreeGrafter"/>
</dbReference>
<keyword evidence="1 4" id="KW-0732">Signal</keyword>
<dbReference type="SMART" id="SM00191">
    <property type="entry name" value="Int_alpha"/>
    <property type="match status" value="5"/>
</dbReference>
<keyword evidence="6" id="KW-1185">Reference proteome</keyword>
<dbReference type="Pfam" id="PF01839">
    <property type="entry name" value="FG-GAP"/>
    <property type="match status" value="1"/>
</dbReference>
<evidence type="ECO:0000313" key="6">
    <source>
        <dbReference type="Proteomes" id="UP000294824"/>
    </source>
</evidence>
<dbReference type="Gene3D" id="2.130.10.130">
    <property type="entry name" value="Integrin alpha, N-terminal"/>
    <property type="match status" value="2"/>
</dbReference>
<dbReference type="PANTHER" id="PTHR23220:SF122">
    <property type="entry name" value="INTEGRIN ALPHA-PS1"/>
    <property type="match status" value="1"/>
</dbReference>
<dbReference type="InterPro" id="IPR013519">
    <property type="entry name" value="Int_alpha_beta-p"/>
</dbReference>
<keyword evidence="3" id="KW-0325">Glycoprotein</keyword>
<dbReference type="GO" id="GO:0007229">
    <property type="term" value="P:integrin-mediated signaling pathway"/>
    <property type="evidence" value="ECO:0007669"/>
    <property type="project" value="TreeGrafter"/>
</dbReference>
<evidence type="ECO:0000256" key="1">
    <source>
        <dbReference type="ARBA" id="ARBA00022729"/>
    </source>
</evidence>
<sequence>MKILTVLLVALTFISCSNNENSNDSEEVIPENILQYQPEGSVTITEGSGGLVASLESGDRFGRDHDKIGDVDGDGVIDFVVGARSDDDGETDAGAVYILFMNNDGTVKANQKISMLSGGFSEVLNEGNFFGYGVAGIGDYDADGIPDIAVAAPVAPNNALYIIHLKTDGTVKDFVKNENINANGLSAIGDLNNDGRIDLVACAPSSSDGGSNRGAIDILFLNANSQVIYANKVTISSTQGGFGEGLEDNDQFGGREVAMLGDLDNDGNKELAVGAFMSDGGKGAIWILSLDSTTYNVVSKTKITEGLNGFTDELVTDINPNGTFGANLGHAMCAPGDIDGDGIADLVTGANQQYEGWGYVLYLNADKTVKSFDRINNTEGGFNLSLEAEGRFSRSISYGGDLKGDGSMAINFGGGAGTTGTIYTLFFRPQ</sequence>
<name>A0A4R8M5J9_9FLAO</name>
<organism evidence="5 6">
    <name type="scientific">Algibacter lectus</name>
    <dbReference type="NCBI Taxonomy" id="221126"/>
    <lineage>
        <taxon>Bacteria</taxon>
        <taxon>Pseudomonadati</taxon>
        <taxon>Bacteroidota</taxon>
        <taxon>Flavobacteriia</taxon>
        <taxon>Flavobacteriales</taxon>
        <taxon>Flavobacteriaceae</taxon>
        <taxon>Algibacter</taxon>
    </lineage>
</organism>
<dbReference type="EMBL" id="SORL01000012">
    <property type="protein sequence ID" value="TDY60354.1"/>
    <property type="molecule type" value="Genomic_DNA"/>
</dbReference>
<gene>
    <name evidence="5" type="ORF">DFQ06_3486</name>
</gene>
<dbReference type="GO" id="GO:0008305">
    <property type="term" value="C:integrin complex"/>
    <property type="evidence" value="ECO:0007669"/>
    <property type="project" value="InterPro"/>
</dbReference>
<evidence type="ECO:0000256" key="4">
    <source>
        <dbReference type="SAM" id="SignalP"/>
    </source>
</evidence>
<accession>A0A4R8M5J9</accession>
<reference evidence="5 6" key="1">
    <citation type="submission" date="2019-03" db="EMBL/GenBank/DDBJ databases">
        <title>Genomic Encyclopedia of Type Strains, Phase III (KMG-III): the genomes of soil and plant-associated and newly described type strains.</title>
        <authorList>
            <person name="Whitman W."/>
        </authorList>
    </citation>
    <scope>NUCLEOTIDE SEQUENCE [LARGE SCALE GENOMIC DNA]</scope>
    <source>
        <strain evidence="5 6">CECT 8301</strain>
    </source>
</reference>
<dbReference type="GO" id="GO:0033627">
    <property type="term" value="P:cell adhesion mediated by integrin"/>
    <property type="evidence" value="ECO:0007669"/>
    <property type="project" value="TreeGrafter"/>
</dbReference>
<protein>
    <submittedName>
        <fullName evidence="5">FG-GAP repeat protein</fullName>
    </submittedName>
</protein>
<dbReference type="InterPro" id="IPR028994">
    <property type="entry name" value="Integrin_alpha_N"/>
</dbReference>
<evidence type="ECO:0000256" key="3">
    <source>
        <dbReference type="ARBA" id="ARBA00023180"/>
    </source>
</evidence>
<feature type="chain" id="PRO_5020502114" evidence="4">
    <location>
        <begin position="23"/>
        <end position="430"/>
    </location>
</feature>
<keyword evidence="2" id="KW-0677">Repeat</keyword>
<dbReference type="InterPro" id="IPR013517">
    <property type="entry name" value="FG-GAP"/>
</dbReference>
<dbReference type="PROSITE" id="PS51257">
    <property type="entry name" value="PROKAR_LIPOPROTEIN"/>
    <property type="match status" value="1"/>
</dbReference>
<comment type="caution">
    <text evidence="5">The sequence shown here is derived from an EMBL/GenBank/DDBJ whole genome shotgun (WGS) entry which is preliminary data.</text>
</comment>
<dbReference type="AlphaFoldDB" id="A0A4R8M5J9"/>